<comment type="caution">
    <text evidence="1">The sequence shown here is derived from an EMBL/GenBank/DDBJ whole genome shotgun (WGS) entry which is preliminary data.</text>
</comment>
<sequence length="809" mass="92277">MDVVQQPRSNPSRHYCLFDSTIAPLRLPDFARGAFASVVAAMEQRLSSSSQRTHYYGKEIPGNGDAQKGKDSYFMHVLIMFCIRFREMDSLKGKNVVIDISDGTSSDDGHSDDDGYGDDDGHSDDDGYGVDDGLGDYRLDELTEEDVYEMIFDSDEDGERFYNAYAKVKGFSVRKDNIHKDNEAQRKIEVADGDAEGALAYLCAKVEYDPLFYYKYDMDEQNRLNNLFWRDSTSLTDYMCFGEVLVFDATYRTNAYGKPFVILAGVNSHFQTAIFGCALLTAETVEAYTWVLEKFLDSIGNEKMPVSVMTDGDKAMRRAIKIVLPNARHRLCKWHLKKNAVSNVHVLGFLCDFEKCMSMPMEEEFEIAWTNLVDNYNLHENNWAIEVYKKRHLWAEGYLRGIFFAGAKSTQRVEGMNAFMNRFLKLCLRLFEFVQAYDRALAKLRHNEAKAQVESENSTPILSTNMKRIEQHAADTFSRAIFRKFRDEIKKEQSLFRVDKVEMEDFRVYYLSRYQQEDATWSVYYQPTKGIMKCSCLKFESIGFPCCHMISVMKMEHLREIPSYLISQRWTKMAKSSSLHGHTPMPEWVTQTTRYGALSTACVEMAFYASHSTKAYDEVREEIPRLTFKMKELYMLDVQSKQKATREENNVEGTSMHFGIGDPIIIKRKGSQNLAKDFIPKVRKCGHCRLPGHMRTKCPKLVPNNIGNVNENESDSSIVHPQSFTGRDSSTYYPQSFTGRDSSTYYPQSFTGRDSSACYPQSFTANGCESSVEPNLAAGWSTNPNSIQAQILGNNFGGWSTISGNGSEG</sequence>
<name>A0ACC0Q488_RHOML</name>
<proteinExistence type="predicted"/>
<keyword evidence="2" id="KW-1185">Reference proteome</keyword>
<evidence type="ECO:0000313" key="2">
    <source>
        <dbReference type="Proteomes" id="UP001062846"/>
    </source>
</evidence>
<accession>A0ACC0Q488</accession>
<protein>
    <submittedName>
        <fullName evidence="1">Uncharacterized protein</fullName>
    </submittedName>
</protein>
<evidence type="ECO:0000313" key="1">
    <source>
        <dbReference type="EMBL" id="KAI8572545.1"/>
    </source>
</evidence>
<organism evidence="1 2">
    <name type="scientific">Rhododendron molle</name>
    <name type="common">Chinese azalea</name>
    <name type="synonym">Azalea mollis</name>
    <dbReference type="NCBI Taxonomy" id="49168"/>
    <lineage>
        <taxon>Eukaryota</taxon>
        <taxon>Viridiplantae</taxon>
        <taxon>Streptophyta</taxon>
        <taxon>Embryophyta</taxon>
        <taxon>Tracheophyta</taxon>
        <taxon>Spermatophyta</taxon>
        <taxon>Magnoliopsida</taxon>
        <taxon>eudicotyledons</taxon>
        <taxon>Gunneridae</taxon>
        <taxon>Pentapetalae</taxon>
        <taxon>asterids</taxon>
        <taxon>Ericales</taxon>
        <taxon>Ericaceae</taxon>
        <taxon>Ericoideae</taxon>
        <taxon>Rhodoreae</taxon>
        <taxon>Rhododendron</taxon>
    </lineage>
</organism>
<dbReference type="Proteomes" id="UP001062846">
    <property type="component" value="Chromosome 1"/>
</dbReference>
<reference evidence="1" key="1">
    <citation type="submission" date="2022-02" db="EMBL/GenBank/DDBJ databases">
        <title>Plant Genome Project.</title>
        <authorList>
            <person name="Zhang R.-G."/>
        </authorList>
    </citation>
    <scope>NUCLEOTIDE SEQUENCE</scope>
    <source>
        <strain evidence="1">AT1</strain>
    </source>
</reference>
<gene>
    <name evidence="1" type="ORF">RHMOL_Rhmol01G0207900</name>
</gene>
<dbReference type="EMBL" id="CM046388">
    <property type="protein sequence ID" value="KAI8572545.1"/>
    <property type="molecule type" value="Genomic_DNA"/>
</dbReference>